<dbReference type="RefSeq" id="WP_198660339.1">
    <property type="nucleotide sequence ID" value="NZ_CP059488.1"/>
</dbReference>
<dbReference type="AlphaFoldDB" id="A0A7T4WCW1"/>
<reference evidence="1 2" key="1">
    <citation type="submission" date="2020-07" db="EMBL/GenBank/DDBJ databases">
        <title>Complete genome sequence analysis of Acidithiobacillus ferrivorans XJFY6S-08 reveals extreme environmental adaptation to alpine acid mine drainage.</title>
        <authorList>
            <person name="Yan L."/>
            <person name="Ni Y."/>
        </authorList>
    </citation>
    <scope>NUCLEOTIDE SEQUENCE [LARGE SCALE GENOMIC DNA]</scope>
    <source>
        <strain evidence="1 2">XJFY6S-08</strain>
    </source>
</reference>
<dbReference type="EMBL" id="CP059488">
    <property type="protein sequence ID" value="QQD72306.1"/>
    <property type="molecule type" value="Genomic_DNA"/>
</dbReference>
<evidence type="ECO:0000313" key="2">
    <source>
        <dbReference type="Proteomes" id="UP000595420"/>
    </source>
</evidence>
<accession>A0A7T4WCW1</accession>
<proteinExistence type="predicted"/>
<name>A0A7T4WCW1_9PROT</name>
<organism evidence="1 2">
    <name type="scientific">Acidithiobacillus ferrivorans</name>
    <dbReference type="NCBI Taxonomy" id="160808"/>
    <lineage>
        <taxon>Bacteria</taxon>
        <taxon>Pseudomonadati</taxon>
        <taxon>Pseudomonadota</taxon>
        <taxon>Acidithiobacillia</taxon>
        <taxon>Acidithiobacillales</taxon>
        <taxon>Acidithiobacillaceae</taxon>
        <taxon>Acidithiobacillus</taxon>
    </lineage>
</organism>
<protein>
    <submittedName>
        <fullName evidence="1">Uncharacterized protein</fullName>
    </submittedName>
</protein>
<evidence type="ECO:0000313" key="1">
    <source>
        <dbReference type="EMBL" id="QQD72306.1"/>
    </source>
</evidence>
<gene>
    <name evidence="1" type="ORF">H2515_13010</name>
</gene>
<sequence>MNEYAVSIAAKSCYLLLATTLSYNMTSTSSIDVEPHYIPYYYSAPVSVSINSALDITGDAVVDYYQPRTELGKKLIALRREYVLNGGRLLAEPELADEIRLRKGGGLGA</sequence>
<dbReference type="Proteomes" id="UP000595420">
    <property type="component" value="Chromosome"/>
</dbReference>